<comment type="caution">
    <text evidence="3">The sequence shown here is derived from an EMBL/GenBank/DDBJ whole genome shotgun (WGS) entry which is preliminary data.</text>
</comment>
<keyword evidence="3" id="KW-0121">Carboxypeptidase</keyword>
<dbReference type="InterPro" id="IPR012338">
    <property type="entry name" value="Beta-lactam/transpept-like"/>
</dbReference>
<dbReference type="NCBIfam" id="TIGR00666">
    <property type="entry name" value="PBP4"/>
    <property type="match status" value="1"/>
</dbReference>
<evidence type="ECO:0000313" key="3">
    <source>
        <dbReference type="EMBL" id="MBG0739868.1"/>
    </source>
</evidence>
<protein>
    <submittedName>
        <fullName evidence="3">D-alanyl-D-alanine carboxypeptidase/D-alanyl-D-alanine-endopeptidase</fullName>
        <ecNumber evidence="3">3.4.16.4</ecNumber>
    </submittedName>
</protein>
<dbReference type="GO" id="GO:0006508">
    <property type="term" value="P:proteolysis"/>
    <property type="evidence" value="ECO:0007669"/>
    <property type="project" value="InterPro"/>
</dbReference>
<dbReference type="Pfam" id="PF02113">
    <property type="entry name" value="Peptidase_S13"/>
    <property type="match status" value="2"/>
</dbReference>
<dbReference type="EMBL" id="JADNYM010000012">
    <property type="protein sequence ID" value="MBG0739868.1"/>
    <property type="molecule type" value="Genomic_DNA"/>
</dbReference>
<dbReference type="EC" id="3.4.16.4" evidence="3"/>
<proteinExistence type="inferred from homology"/>
<dbReference type="PANTHER" id="PTHR30023:SF0">
    <property type="entry name" value="PENICILLIN-SENSITIVE CARBOXYPEPTIDASE A"/>
    <property type="match status" value="1"/>
</dbReference>
<sequence>MSRTSNVLAVALLALILGVLAVPVGINLAPAFSPPPAAAPLPPVPAVQQLPTALSTPGGISALSAGAPIPDGRILSTALDATLVAPEGGNYAALVQDAASGQVLYSRNASAGRLPASSQKLLTALTALAAVGAQTRFSTAVLAGDRTANGTDSIVLRGGGDVLLTPGKGDGQATVGHAGVATLAAQTAVALKANGTAAVSINVDDTLFTGPALNPAWLQADVDAGEIAPVFPMALYGARLAPDASVGVRPQDSPMRVALVFAAALAAEGIDVKPDIRRGSAADGAATLAAVSSATVGEQVQYMLQESDNYVAETLARMSALKLKKDGSSAGASEAVRETVGALGVKTAGLVLADSCGLAAADRVSAEQLTQAVKIMLTDPNPDLRSGMLGLPVAGLSGTLGQRYLGSDTVGGAGLVRAKTGTLNSVISLSGYVVDADGRLLVFSVIGNDLDAGSAAAKPIIDAAATILAGCGCR</sequence>
<dbReference type="RefSeq" id="WP_196396812.1">
    <property type="nucleotide sequence ID" value="NZ_JADNYM010000012.1"/>
</dbReference>
<reference evidence="3 4" key="1">
    <citation type="submission" date="2020-11" db="EMBL/GenBank/DDBJ databases">
        <title>Arthrobacter antarcticus sp. nov., isolated from Antarctic Soil.</title>
        <authorList>
            <person name="Li J."/>
        </authorList>
    </citation>
    <scope>NUCLEOTIDE SEQUENCE [LARGE SCALE GENOMIC DNA]</scope>
    <source>
        <strain evidence="3 4">Z1-20</strain>
    </source>
</reference>
<dbReference type="SUPFAM" id="SSF56601">
    <property type="entry name" value="beta-lactamase/transpeptidase-like"/>
    <property type="match status" value="1"/>
</dbReference>
<dbReference type="InterPro" id="IPR000667">
    <property type="entry name" value="Peptidase_S13"/>
</dbReference>
<dbReference type="GO" id="GO:0009002">
    <property type="term" value="F:serine-type D-Ala-D-Ala carboxypeptidase activity"/>
    <property type="evidence" value="ECO:0007669"/>
    <property type="project" value="UniProtKB-EC"/>
</dbReference>
<comment type="similarity">
    <text evidence="1">Belongs to the peptidase S13 family.</text>
</comment>
<dbReference type="GO" id="GO:0000270">
    <property type="term" value="P:peptidoglycan metabolic process"/>
    <property type="evidence" value="ECO:0007669"/>
    <property type="project" value="TreeGrafter"/>
</dbReference>
<keyword evidence="3" id="KW-0645">Protease</keyword>
<evidence type="ECO:0000313" key="4">
    <source>
        <dbReference type="Proteomes" id="UP000655366"/>
    </source>
</evidence>
<dbReference type="Gene3D" id="3.40.710.10">
    <property type="entry name" value="DD-peptidase/beta-lactamase superfamily"/>
    <property type="match status" value="2"/>
</dbReference>
<organism evidence="3 4">
    <name type="scientific">Arthrobacter terrae</name>
    <dbReference type="NCBI Taxonomy" id="2935737"/>
    <lineage>
        <taxon>Bacteria</taxon>
        <taxon>Bacillati</taxon>
        <taxon>Actinomycetota</taxon>
        <taxon>Actinomycetes</taxon>
        <taxon>Micrococcales</taxon>
        <taxon>Micrococcaceae</taxon>
        <taxon>Arthrobacter</taxon>
    </lineage>
</organism>
<dbReference type="Proteomes" id="UP000655366">
    <property type="component" value="Unassembled WGS sequence"/>
</dbReference>
<keyword evidence="4" id="KW-1185">Reference proteome</keyword>
<name>A0A931CU36_9MICC</name>
<dbReference type="PANTHER" id="PTHR30023">
    <property type="entry name" value="D-ALANYL-D-ALANINE CARBOXYPEPTIDASE"/>
    <property type="match status" value="1"/>
</dbReference>
<keyword evidence="2 3" id="KW-0378">Hydrolase</keyword>
<dbReference type="PRINTS" id="PR00922">
    <property type="entry name" value="DADACBPTASE3"/>
</dbReference>
<gene>
    <name evidence="3" type="primary">dacB</name>
    <name evidence="3" type="ORF">IV500_10770</name>
</gene>
<evidence type="ECO:0000256" key="1">
    <source>
        <dbReference type="ARBA" id="ARBA00006096"/>
    </source>
</evidence>
<accession>A0A931CU36</accession>
<dbReference type="AlphaFoldDB" id="A0A931CU36"/>
<evidence type="ECO:0000256" key="2">
    <source>
        <dbReference type="ARBA" id="ARBA00022801"/>
    </source>
</evidence>